<dbReference type="Pfam" id="PF07729">
    <property type="entry name" value="FCD"/>
    <property type="match status" value="1"/>
</dbReference>
<dbReference type="PANTHER" id="PTHR43537">
    <property type="entry name" value="TRANSCRIPTIONAL REGULATOR, GNTR FAMILY"/>
    <property type="match status" value="1"/>
</dbReference>
<dbReference type="InterPro" id="IPR036388">
    <property type="entry name" value="WH-like_DNA-bd_sf"/>
</dbReference>
<evidence type="ECO:0000259" key="5">
    <source>
        <dbReference type="PROSITE" id="PS50949"/>
    </source>
</evidence>
<dbReference type="Gene3D" id="1.10.10.10">
    <property type="entry name" value="Winged helix-like DNA-binding domain superfamily/Winged helix DNA-binding domain"/>
    <property type="match status" value="1"/>
</dbReference>
<dbReference type="AlphaFoldDB" id="A0A3B0SV85"/>
<evidence type="ECO:0000313" key="6">
    <source>
        <dbReference type="EMBL" id="VAW08400.1"/>
    </source>
</evidence>
<dbReference type="Pfam" id="PF00392">
    <property type="entry name" value="GntR"/>
    <property type="match status" value="1"/>
</dbReference>
<feature type="domain" description="HTH gntR-type" evidence="5">
    <location>
        <begin position="21"/>
        <end position="88"/>
    </location>
</feature>
<dbReference type="SMART" id="SM00345">
    <property type="entry name" value="HTH_GNTR"/>
    <property type="match status" value="1"/>
</dbReference>
<dbReference type="PANTHER" id="PTHR43537:SF5">
    <property type="entry name" value="UXU OPERON TRANSCRIPTIONAL REGULATOR"/>
    <property type="match status" value="1"/>
</dbReference>
<organism evidence="6">
    <name type="scientific">hydrothermal vent metagenome</name>
    <dbReference type="NCBI Taxonomy" id="652676"/>
    <lineage>
        <taxon>unclassified sequences</taxon>
        <taxon>metagenomes</taxon>
        <taxon>ecological metagenomes</taxon>
    </lineage>
</organism>
<feature type="region of interest" description="Disordered" evidence="4">
    <location>
        <begin position="1"/>
        <end position="22"/>
    </location>
</feature>
<evidence type="ECO:0000256" key="1">
    <source>
        <dbReference type="ARBA" id="ARBA00023015"/>
    </source>
</evidence>
<dbReference type="PROSITE" id="PS50949">
    <property type="entry name" value="HTH_GNTR"/>
    <property type="match status" value="1"/>
</dbReference>
<sequence>MTPPNRAAARVSDNSDAGRPPSMQEWVVTSVRRLLLQGELRPGQRVNQGDLATRLGVSPVPVREALQVLSSSGLLKSEPGRGFWVPEPNRSDVAEIDLLARLLEHEALTRGIPVITDDEIALMQDLYAELVSLENSDDMVRKAQVHRELHFVPFRSAGLHILEADLARYWDHIDHHRVLYMFKDGDRAREALHQHESVIAACQTGDPEEVIRVMDIHRNFAMKYMLEQVSDTHISQIKEM</sequence>
<gene>
    <name evidence="6" type="ORF">MNBD_ACTINO02-894</name>
</gene>
<dbReference type="EMBL" id="UOEK01000461">
    <property type="protein sequence ID" value="VAW08400.1"/>
    <property type="molecule type" value="Genomic_DNA"/>
</dbReference>
<dbReference type="CDD" id="cd07377">
    <property type="entry name" value="WHTH_GntR"/>
    <property type="match status" value="1"/>
</dbReference>
<dbReference type="InterPro" id="IPR000524">
    <property type="entry name" value="Tscrpt_reg_HTH_GntR"/>
</dbReference>
<evidence type="ECO:0000256" key="2">
    <source>
        <dbReference type="ARBA" id="ARBA00023125"/>
    </source>
</evidence>
<protein>
    <recommendedName>
        <fullName evidence="5">HTH gntR-type domain-containing protein</fullName>
    </recommendedName>
</protein>
<dbReference type="InterPro" id="IPR011711">
    <property type="entry name" value="GntR_C"/>
</dbReference>
<dbReference type="InterPro" id="IPR036390">
    <property type="entry name" value="WH_DNA-bd_sf"/>
</dbReference>
<reference evidence="6" key="1">
    <citation type="submission" date="2018-06" db="EMBL/GenBank/DDBJ databases">
        <authorList>
            <person name="Zhirakovskaya E."/>
        </authorList>
    </citation>
    <scope>NUCLEOTIDE SEQUENCE</scope>
</reference>
<name>A0A3B0SV85_9ZZZZ</name>
<keyword evidence="2" id="KW-0238">DNA-binding</keyword>
<dbReference type="GO" id="GO:0003677">
    <property type="term" value="F:DNA binding"/>
    <property type="evidence" value="ECO:0007669"/>
    <property type="project" value="UniProtKB-KW"/>
</dbReference>
<dbReference type="SUPFAM" id="SSF48008">
    <property type="entry name" value="GntR ligand-binding domain-like"/>
    <property type="match status" value="1"/>
</dbReference>
<keyword evidence="1" id="KW-0805">Transcription regulation</keyword>
<evidence type="ECO:0000256" key="4">
    <source>
        <dbReference type="SAM" id="MobiDB-lite"/>
    </source>
</evidence>
<accession>A0A3B0SV85</accession>
<dbReference type="Gene3D" id="1.20.120.530">
    <property type="entry name" value="GntR ligand-binding domain-like"/>
    <property type="match status" value="1"/>
</dbReference>
<keyword evidence="3" id="KW-0804">Transcription</keyword>
<evidence type="ECO:0000256" key="3">
    <source>
        <dbReference type="ARBA" id="ARBA00023163"/>
    </source>
</evidence>
<dbReference type="GO" id="GO:0003700">
    <property type="term" value="F:DNA-binding transcription factor activity"/>
    <property type="evidence" value="ECO:0007669"/>
    <property type="project" value="InterPro"/>
</dbReference>
<dbReference type="SUPFAM" id="SSF46785">
    <property type="entry name" value="Winged helix' DNA-binding domain"/>
    <property type="match status" value="1"/>
</dbReference>
<dbReference type="InterPro" id="IPR008920">
    <property type="entry name" value="TF_FadR/GntR_C"/>
</dbReference>
<proteinExistence type="predicted"/>